<feature type="domain" description="Integrase catalytic" evidence="1">
    <location>
        <begin position="70"/>
        <end position="259"/>
    </location>
</feature>
<dbReference type="PANTHER" id="PTHR46791">
    <property type="entry name" value="EXPRESSED PROTEIN"/>
    <property type="match status" value="1"/>
</dbReference>
<dbReference type="PANTHER" id="PTHR46791:SF5">
    <property type="entry name" value="CLR5 DOMAIN-CONTAINING PROTEIN-RELATED"/>
    <property type="match status" value="1"/>
</dbReference>
<dbReference type="SUPFAM" id="SSF53098">
    <property type="entry name" value="Ribonuclease H-like"/>
    <property type="match status" value="1"/>
</dbReference>
<dbReference type="InterPro" id="IPR058913">
    <property type="entry name" value="Integrase_dom_put"/>
</dbReference>
<comment type="caution">
    <text evidence="2">The sequence shown here is derived from an EMBL/GenBank/DDBJ whole genome shotgun (WGS) entry which is preliminary data.</text>
</comment>
<dbReference type="InterPro" id="IPR001584">
    <property type="entry name" value="Integrase_cat-core"/>
</dbReference>
<evidence type="ECO:0000313" key="2">
    <source>
        <dbReference type="EMBL" id="KAK7105859.1"/>
    </source>
</evidence>
<protein>
    <recommendedName>
        <fullName evidence="1">Integrase catalytic domain-containing protein</fullName>
    </recommendedName>
</protein>
<accession>A0AAN9GFI5</accession>
<dbReference type="Proteomes" id="UP001374579">
    <property type="component" value="Unassembled WGS sequence"/>
</dbReference>
<sequence length="332" mass="38009">MSAISDEELDQQVKNITDANKMIGVNALWALLKGRGVNLQRQRVRHSMARVDPGGVAMRALHMLPLRRRLYSVPGPNHLWHIDGYHKLVHWKIIIHGGIDGYSRCITFLSASDNNRAATVHDLFVQSTKKFGIPSRVRTDRGVENVDVAALMLHHRGEGRGSIIQGTSVHNQRIERSWVDLWKDVINVYYCLFYSMGKTVEEGGMGIFDIHNETHMWALHYIFLPRINRSLDEFTEQRNNQGLRTERGKSPKRIFMLGMLNMYHEDHAAVQDFWEGRELVPPAHLPVQRHRADPVSHFTHEQLQIIQSVDPLSGPQTAEAGKDLYLQLLSLL</sequence>
<proteinExistence type="predicted"/>
<dbReference type="Gene3D" id="3.30.420.10">
    <property type="entry name" value="Ribonuclease H-like superfamily/Ribonuclease H"/>
    <property type="match status" value="1"/>
</dbReference>
<name>A0AAN9GFI5_9CAEN</name>
<reference evidence="2 3" key="1">
    <citation type="submission" date="2024-02" db="EMBL/GenBank/DDBJ databases">
        <title>Chromosome-scale genome assembly of the rough periwinkle Littorina saxatilis.</title>
        <authorList>
            <person name="De Jode A."/>
            <person name="Faria R."/>
            <person name="Formenti G."/>
            <person name="Sims Y."/>
            <person name="Smith T.P."/>
            <person name="Tracey A."/>
            <person name="Wood J.M.D."/>
            <person name="Zagrodzka Z.B."/>
            <person name="Johannesson K."/>
            <person name="Butlin R.K."/>
            <person name="Leder E.H."/>
        </authorList>
    </citation>
    <scope>NUCLEOTIDE SEQUENCE [LARGE SCALE GENOMIC DNA]</scope>
    <source>
        <strain evidence="2">Snail1</strain>
        <tissue evidence="2">Muscle</tissue>
    </source>
</reference>
<dbReference type="PROSITE" id="PS50994">
    <property type="entry name" value="INTEGRASE"/>
    <property type="match status" value="1"/>
</dbReference>
<dbReference type="AlphaFoldDB" id="A0AAN9GFI5"/>
<dbReference type="EMBL" id="JBAMIC010000007">
    <property type="protein sequence ID" value="KAK7105859.1"/>
    <property type="molecule type" value="Genomic_DNA"/>
</dbReference>
<keyword evidence="3" id="KW-1185">Reference proteome</keyword>
<evidence type="ECO:0000313" key="3">
    <source>
        <dbReference type="Proteomes" id="UP001374579"/>
    </source>
</evidence>
<dbReference type="Pfam" id="PF24764">
    <property type="entry name" value="rva_4"/>
    <property type="match status" value="1"/>
</dbReference>
<organism evidence="2 3">
    <name type="scientific">Littorina saxatilis</name>
    <dbReference type="NCBI Taxonomy" id="31220"/>
    <lineage>
        <taxon>Eukaryota</taxon>
        <taxon>Metazoa</taxon>
        <taxon>Spiralia</taxon>
        <taxon>Lophotrochozoa</taxon>
        <taxon>Mollusca</taxon>
        <taxon>Gastropoda</taxon>
        <taxon>Caenogastropoda</taxon>
        <taxon>Littorinimorpha</taxon>
        <taxon>Littorinoidea</taxon>
        <taxon>Littorinidae</taxon>
        <taxon>Littorina</taxon>
    </lineage>
</organism>
<evidence type="ECO:0000259" key="1">
    <source>
        <dbReference type="PROSITE" id="PS50994"/>
    </source>
</evidence>
<dbReference type="InterPro" id="IPR012337">
    <property type="entry name" value="RNaseH-like_sf"/>
</dbReference>
<dbReference type="InterPro" id="IPR036397">
    <property type="entry name" value="RNaseH_sf"/>
</dbReference>
<dbReference type="GO" id="GO:0015074">
    <property type="term" value="P:DNA integration"/>
    <property type="evidence" value="ECO:0007669"/>
    <property type="project" value="InterPro"/>
</dbReference>
<gene>
    <name evidence="2" type="ORF">V1264_017184</name>
</gene>
<dbReference type="GO" id="GO:0003676">
    <property type="term" value="F:nucleic acid binding"/>
    <property type="evidence" value="ECO:0007669"/>
    <property type="project" value="InterPro"/>
</dbReference>